<organism evidence="1">
    <name type="scientific">Rhizophora mucronata</name>
    <name type="common">Asiatic mangrove</name>
    <dbReference type="NCBI Taxonomy" id="61149"/>
    <lineage>
        <taxon>Eukaryota</taxon>
        <taxon>Viridiplantae</taxon>
        <taxon>Streptophyta</taxon>
        <taxon>Embryophyta</taxon>
        <taxon>Tracheophyta</taxon>
        <taxon>Spermatophyta</taxon>
        <taxon>Magnoliopsida</taxon>
        <taxon>eudicotyledons</taxon>
        <taxon>Gunneridae</taxon>
        <taxon>Pentapetalae</taxon>
        <taxon>rosids</taxon>
        <taxon>fabids</taxon>
        <taxon>Malpighiales</taxon>
        <taxon>Rhizophoraceae</taxon>
        <taxon>Rhizophora</taxon>
    </lineage>
</organism>
<dbReference type="PANTHER" id="PTHR43689:SF8">
    <property type="entry name" value="ALPHA_BETA-HYDROLASES SUPERFAMILY PROTEIN"/>
    <property type="match status" value="1"/>
</dbReference>
<dbReference type="PANTHER" id="PTHR43689">
    <property type="entry name" value="HYDROLASE"/>
    <property type="match status" value="1"/>
</dbReference>
<evidence type="ECO:0000313" key="1">
    <source>
        <dbReference type="EMBL" id="MBX23717.1"/>
    </source>
</evidence>
<dbReference type="Gene3D" id="3.40.50.1820">
    <property type="entry name" value="alpha/beta hydrolase"/>
    <property type="match status" value="1"/>
</dbReference>
<proteinExistence type="predicted"/>
<dbReference type="AlphaFoldDB" id="A0A2P2M0G9"/>
<accession>A0A2P2M0G9</accession>
<dbReference type="SUPFAM" id="SSF53474">
    <property type="entry name" value="alpha/beta-Hydrolases"/>
    <property type="match status" value="1"/>
</dbReference>
<reference evidence="1" key="1">
    <citation type="submission" date="2018-02" db="EMBL/GenBank/DDBJ databases">
        <title>Rhizophora mucronata_Transcriptome.</title>
        <authorList>
            <person name="Meera S.P."/>
            <person name="Sreeshan A."/>
            <person name="Augustine A."/>
        </authorList>
    </citation>
    <scope>NUCLEOTIDE SEQUENCE</scope>
    <source>
        <tissue evidence="1">Leaf</tissue>
    </source>
</reference>
<protein>
    <submittedName>
        <fullName evidence="1">Uncharacterized protein</fullName>
    </submittedName>
</protein>
<dbReference type="EMBL" id="GGEC01043233">
    <property type="protein sequence ID" value="MBX23717.1"/>
    <property type="molecule type" value="Transcribed_RNA"/>
</dbReference>
<sequence length="142" mass="15521">MLTLTAVPALMPAKCIAQGRPKVMASNFPAFLPKEVEKIKDPFARKLATRIERLSVKLGESCIMSSCVKPLKQNSKTSPLVLLHGFDSSCLEWRYAFPPLEEAGLEAWAVDILGWGFSDLGIRLHSSVSAPFVADLSPHLSV</sequence>
<name>A0A2P2M0G9_RHIMU</name>
<dbReference type="InterPro" id="IPR029058">
    <property type="entry name" value="AB_hydrolase_fold"/>
</dbReference>